<dbReference type="PANTHER" id="PTHR30061">
    <property type="entry name" value="MALTOSE-BINDING PERIPLASMIC PROTEIN"/>
    <property type="match status" value="1"/>
</dbReference>
<dbReference type="HOGENOM" id="CLU_031285_9_1_0"/>
<sequence length="445" mass="48111">MKKPLLLGTSALLLAGSSALAQQDVTIRWMAGNTAIAMETTQAMAQMYMDANPHTIGGEEYNVTVEVIQGPESASDRYALYLQFFQAQSAEADILEIDVIWPGDLAEHLVDLYEYEGVAEDVQAHFPAIVENNTVDGRLVGIPAFTDAGLLYYRSDLLEEYGFDGPPETWAELEEMARTIVEGESADNPDFTGFVWQGQAYEGLTCNALEWIASFGGGTIVSQEGQIEVFNDQAIAALETAAGWVGTISPQAVTGFQEEDARRIFTAGNAVFMRNWPYAYALLVDAEGDVTTENVGITTLPAGEEGGTPAATLGGWQYGVNRYSNNPEVAVDVARFMASREGQLYRALNEGLLPTIEALYEDEELLGSPYAWFADLLPVFQSAVARPSTPTAPRYNEVSRAFFTAVHGVLMGTTDAETALGELEFTLEELTGLPVAGGAQEVASR</sequence>
<dbReference type="RefSeq" id="WP_013178285.1">
    <property type="nucleotide sequence ID" value="NC_014221.1"/>
</dbReference>
<dbReference type="EMBL" id="CP002049">
    <property type="protein sequence ID" value="ADI14919.1"/>
    <property type="molecule type" value="Genomic_DNA"/>
</dbReference>
<feature type="chain" id="PRO_5003094383" evidence="4">
    <location>
        <begin position="22"/>
        <end position="445"/>
    </location>
</feature>
<organism evidence="5 6">
    <name type="scientific">Truepera radiovictrix (strain DSM 17093 / CIP 108686 / LMG 22925 / RQ-24)</name>
    <dbReference type="NCBI Taxonomy" id="649638"/>
    <lineage>
        <taxon>Bacteria</taxon>
        <taxon>Thermotogati</taxon>
        <taxon>Deinococcota</taxon>
        <taxon>Deinococci</taxon>
        <taxon>Trueperales</taxon>
        <taxon>Trueperaceae</taxon>
        <taxon>Truepera</taxon>
    </lineage>
</organism>
<protein>
    <submittedName>
        <fullName evidence="5">Extracellular solute-binding protein family 1</fullName>
    </submittedName>
</protein>
<proteinExistence type="inferred from homology"/>
<dbReference type="InterPro" id="IPR006059">
    <property type="entry name" value="SBP"/>
</dbReference>
<evidence type="ECO:0000256" key="4">
    <source>
        <dbReference type="SAM" id="SignalP"/>
    </source>
</evidence>
<dbReference type="AlphaFoldDB" id="D7CQD5"/>
<dbReference type="Pfam" id="PF01547">
    <property type="entry name" value="SBP_bac_1"/>
    <property type="match status" value="1"/>
</dbReference>
<reference evidence="5 6" key="2">
    <citation type="journal article" date="2011" name="Stand. Genomic Sci.">
        <title>Complete genome sequence of Truepera radiovictrix type strain (RQ-24).</title>
        <authorList>
            <person name="Ivanova N."/>
            <person name="Rohde C."/>
            <person name="Munk C."/>
            <person name="Nolan M."/>
            <person name="Lucas S."/>
            <person name="Del Rio T.G."/>
            <person name="Tice H."/>
            <person name="Deshpande S."/>
            <person name="Cheng J.F."/>
            <person name="Tapia R."/>
            <person name="Han C."/>
            <person name="Goodwin L."/>
            <person name="Pitluck S."/>
            <person name="Liolios K."/>
            <person name="Mavromatis K."/>
            <person name="Mikhailova N."/>
            <person name="Pati A."/>
            <person name="Chen A."/>
            <person name="Palaniappan K."/>
            <person name="Land M."/>
            <person name="Hauser L."/>
            <person name="Chang Y.J."/>
            <person name="Jeffries C.D."/>
            <person name="Brambilla E."/>
            <person name="Rohde M."/>
            <person name="Goker M."/>
            <person name="Tindall B.J."/>
            <person name="Woyke T."/>
            <person name="Bristow J."/>
            <person name="Eisen J.A."/>
            <person name="Markowitz V."/>
            <person name="Hugenholtz P."/>
            <person name="Kyrpides N.C."/>
            <person name="Klenk H.P."/>
            <person name="Lapidus A."/>
        </authorList>
    </citation>
    <scope>NUCLEOTIDE SEQUENCE [LARGE SCALE GENOMIC DNA]</scope>
    <source>
        <strain evidence="6">DSM 17093 / CIP 108686 / LMG 22925 / RQ-24</strain>
    </source>
</reference>
<dbReference type="eggNOG" id="COG1653">
    <property type="taxonomic scope" value="Bacteria"/>
</dbReference>
<evidence type="ECO:0000256" key="3">
    <source>
        <dbReference type="ARBA" id="ARBA00022729"/>
    </source>
</evidence>
<dbReference type="SUPFAM" id="SSF53850">
    <property type="entry name" value="Periplasmic binding protein-like II"/>
    <property type="match status" value="1"/>
</dbReference>
<dbReference type="GO" id="GO:0055052">
    <property type="term" value="C:ATP-binding cassette (ABC) transporter complex, substrate-binding subunit-containing"/>
    <property type="evidence" value="ECO:0007669"/>
    <property type="project" value="TreeGrafter"/>
</dbReference>
<evidence type="ECO:0000256" key="2">
    <source>
        <dbReference type="ARBA" id="ARBA00022448"/>
    </source>
</evidence>
<keyword evidence="2" id="KW-0813">Transport</keyword>
<comment type="similarity">
    <text evidence="1">Belongs to the bacterial solute-binding protein 1 family.</text>
</comment>
<feature type="signal peptide" evidence="4">
    <location>
        <begin position="1"/>
        <end position="21"/>
    </location>
</feature>
<evidence type="ECO:0000313" key="6">
    <source>
        <dbReference type="Proteomes" id="UP000000379"/>
    </source>
</evidence>
<dbReference type="Gene3D" id="3.40.190.10">
    <property type="entry name" value="Periplasmic binding protein-like II"/>
    <property type="match status" value="2"/>
</dbReference>
<dbReference type="Proteomes" id="UP000000379">
    <property type="component" value="Chromosome"/>
</dbReference>
<dbReference type="OrthoDB" id="9808332at2"/>
<dbReference type="STRING" id="649638.Trad_1801"/>
<dbReference type="GO" id="GO:1901982">
    <property type="term" value="F:maltose binding"/>
    <property type="evidence" value="ECO:0007669"/>
    <property type="project" value="TreeGrafter"/>
</dbReference>
<dbReference type="GO" id="GO:0015768">
    <property type="term" value="P:maltose transport"/>
    <property type="evidence" value="ECO:0007669"/>
    <property type="project" value="TreeGrafter"/>
</dbReference>
<dbReference type="GO" id="GO:0042956">
    <property type="term" value="P:maltodextrin transmembrane transport"/>
    <property type="evidence" value="ECO:0007669"/>
    <property type="project" value="TreeGrafter"/>
</dbReference>
<dbReference type="KEGG" id="tra:Trad_1801"/>
<reference evidence="6" key="1">
    <citation type="submission" date="2010-05" db="EMBL/GenBank/DDBJ databases">
        <title>The complete genome of Truepera radiovictris DSM 17093.</title>
        <authorList>
            <consortium name="US DOE Joint Genome Institute (JGI-PGF)"/>
            <person name="Lucas S."/>
            <person name="Copeland A."/>
            <person name="Lapidus A."/>
            <person name="Glavina del Rio T."/>
            <person name="Dalin E."/>
            <person name="Tice H."/>
            <person name="Bruce D."/>
            <person name="Goodwin L."/>
            <person name="Pitluck S."/>
            <person name="Kyrpides N."/>
            <person name="Mavromatis K."/>
            <person name="Ovchinnikova G."/>
            <person name="Munk A.C."/>
            <person name="Detter J.C."/>
            <person name="Han C."/>
            <person name="Tapia R."/>
            <person name="Land M."/>
            <person name="Hauser L."/>
            <person name="Markowitz V."/>
            <person name="Cheng J.-F."/>
            <person name="Hugenholtz P."/>
            <person name="Woyke T."/>
            <person name="Wu D."/>
            <person name="Tindall B."/>
            <person name="Pomrenke H.G."/>
            <person name="Brambilla E."/>
            <person name="Klenk H.-P."/>
            <person name="Eisen J.A."/>
        </authorList>
    </citation>
    <scope>NUCLEOTIDE SEQUENCE [LARGE SCALE GENOMIC DNA]</scope>
    <source>
        <strain evidence="6">DSM 17093 / CIP 108686 / LMG 22925 / RQ-24</strain>
    </source>
</reference>
<keyword evidence="3 4" id="KW-0732">Signal</keyword>
<gene>
    <name evidence="5" type="ordered locus">Trad_1801</name>
</gene>
<accession>D7CQD5</accession>
<keyword evidence="6" id="KW-1185">Reference proteome</keyword>
<evidence type="ECO:0000256" key="1">
    <source>
        <dbReference type="ARBA" id="ARBA00008520"/>
    </source>
</evidence>
<name>D7CQD5_TRURR</name>
<dbReference type="CDD" id="cd14750">
    <property type="entry name" value="PBP2_TMBP"/>
    <property type="match status" value="1"/>
</dbReference>
<evidence type="ECO:0000313" key="5">
    <source>
        <dbReference type="EMBL" id="ADI14919.1"/>
    </source>
</evidence>
<dbReference type="PANTHER" id="PTHR30061:SF50">
    <property type="entry name" value="MALTOSE_MALTODEXTRIN-BINDING PERIPLASMIC PROTEIN"/>
    <property type="match status" value="1"/>
</dbReference>